<sequence length="175" mass="19744">MKYSLFVFLFLLTNAFVFAQSETPRRRDFNIGTFTGIGGASLMPIPTLDVRYKGTTLRIAPGYKYNGVGVTQELFPFSKTFYNIYWLASVYYVRGTESKHANATTDFNAYSLLGGLKYYMGTRFFSELQLGAEYREKSTPGYASTNNVSPYFEFGIGINLFRNYPKKVTTIGGGE</sequence>
<proteinExistence type="predicted"/>
<accession>A0A6N4SRD0</accession>
<dbReference type="RefSeq" id="WP_011584974.1">
    <property type="nucleotide sequence ID" value="NC_008255.1"/>
</dbReference>
<organism evidence="2 3">
    <name type="scientific">Cytophaga hutchinsonii (strain ATCC 33406 / DSM 1761 / CIP 103989 / NBRC 15051 / NCIMB 9469 / D465)</name>
    <dbReference type="NCBI Taxonomy" id="269798"/>
    <lineage>
        <taxon>Bacteria</taxon>
        <taxon>Pseudomonadati</taxon>
        <taxon>Bacteroidota</taxon>
        <taxon>Cytophagia</taxon>
        <taxon>Cytophagales</taxon>
        <taxon>Cytophagaceae</taxon>
        <taxon>Cytophaga</taxon>
    </lineage>
</organism>
<evidence type="ECO:0000313" key="2">
    <source>
        <dbReference type="EMBL" id="ABG58859.1"/>
    </source>
</evidence>
<evidence type="ECO:0000256" key="1">
    <source>
        <dbReference type="SAM" id="SignalP"/>
    </source>
</evidence>
<dbReference type="KEGG" id="chu:CHU_1589"/>
<keyword evidence="1" id="KW-0732">Signal</keyword>
<dbReference type="Proteomes" id="UP000001822">
    <property type="component" value="Chromosome"/>
</dbReference>
<dbReference type="AlphaFoldDB" id="A0A6N4SRD0"/>
<dbReference type="OrthoDB" id="948911at2"/>
<reference evidence="2 3" key="1">
    <citation type="journal article" date="2007" name="Appl. Environ. Microbiol.">
        <title>Genome sequence of the cellulolytic gliding bacterium Cytophaga hutchinsonii.</title>
        <authorList>
            <person name="Xie G."/>
            <person name="Bruce D.C."/>
            <person name="Challacombe J.F."/>
            <person name="Chertkov O."/>
            <person name="Detter J.C."/>
            <person name="Gilna P."/>
            <person name="Han C.S."/>
            <person name="Lucas S."/>
            <person name="Misra M."/>
            <person name="Myers G.L."/>
            <person name="Richardson P."/>
            <person name="Tapia R."/>
            <person name="Thayer N."/>
            <person name="Thompson L.S."/>
            <person name="Brettin T.S."/>
            <person name="Henrissat B."/>
            <person name="Wilson D.B."/>
            <person name="McBride M.J."/>
        </authorList>
    </citation>
    <scope>NUCLEOTIDE SEQUENCE [LARGE SCALE GENOMIC DNA]</scope>
    <source>
        <strain evidence="3">ATCC 33406 / DSM 1761 / CIP 103989 / NBRC 15051 / NCIMB 9469 / D465</strain>
    </source>
</reference>
<gene>
    <name evidence="2" type="ordered locus">CHU_1589</name>
</gene>
<evidence type="ECO:0008006" key="4">
    <source>
        <dbReference type="Google" id="ProtNLM"/>
    </source>
</evidence>
<evidence type="ECO:0000313" key="3">
    <source>
        <dbReference type="Proteomes" id="UP000001822"/>
    </source>
</evidence>
<feature type="chain" id="PRO_5026869704" description="Outer membrane protein beta-barrel domain-containing protein" evidence="1">
    <location>
        <begin position="20"/>
        <end position="175"/>
    </location>
</feature>
<feature type="signal peptide" evidence="1">
    <location>
        <begin position="1"/>
        <end position="19"/>
    </location>
</feature>
<dbReference type="EMBL" id="CP000383">
    <property type="protein sequence ID" value="ABG58859.1"/>
    <property type="molecule type" value="Genomic_DNA"/>
</dbReference>
<name>A0A6N4SRD0_CYTH3</name>
<keyword evidence="3" id="KW-1185">Reference proteome</keyword>
<protein>
    <recommendedName>
        <fullName evidence="4">Outer membrane protein beta-barrel domain-containing protein</fullName>
    </recommendedName>
</protein>